<evidence type="ECO:0000313" key="1">
    <source>
        <dbReference type="EMBL" id="KOA82637.1"/>
    </source>
</evidence>
<dbReference type="Proteomes" id="UP000037540">
    <property type="component" value="Unassembled WGS sequence"/>
</dbReference>
<proteinExistence type="predicted"/>
<name>A0A9Q1UVV4_CLOBO</name>
<comment type="caution">
    <text evidence="1">The sequence shown here is derived from an EMBL/GenBank/DDBJ whole genome shotgun (WGS) entry which is preliminary data.</text>
</comment>
<reference evidence="1 2" key="1">
    <citation type="submission" date="2015-07" db="EMBL/GenBank/DDBJ databases">
        <title>Draft genome sequences of 17 French Clostridium botulinum group III.</title>
        <authorList>
            <person name="Woudstra C."/>
            <person name="Le Marechal C."/>
            <person name="Souillard R."/>
            <person name="Bayon-Auboyer M.-H."/>
            <person name="Dessouter D."/>
            <person name="Fach P."/>
        </authorList>
    </citation>
    <scope>NUCLEOTIDE SEQUENCE [LARGE SCALE GENOMIC DNA]</scope>
    <source>
        <strain evidence="1 2">12LNRI-CD</strain>
    </source>
</reference>
<sequence length="72" mass="8472">MGRYMNLNYASMELRKDSKIYVKDYEGGEYYLVVGGLRLNDYKTAGFVRVISHNEYDRVNKLLDEIISKKLN</sequence>
<accession>A0A9Q1UVV4</accession>
<organism evidence="1 2">
    <name type="scientific">Clostridium botulinum</name>
    <dbReference type="NCBI Taxonomy" id="1491"/>
    <lineage>
        <taxon>Bacteria</taxon>
        <taxon>Bacillati</taxon>
        <taxon>Bacillota</taxon>
        <taxon>Clostridia</taxon>
        <taxon>Eubacteriales</taxon>
        <taxon>Clostridiaceae</taxon>
        <taxon>Clostridium</taxon>
    </lineage>
</organism>
<protein>
    <submittedName>
        <fullName evidence="1">Uncharacterized protein</fullName>
    </submittedName>
</protein>
<dbReference type="EMBL" id="LGVR01000100">
    <property type="protein sequence ID" value="KOA82637.1"/>
    <property type="molecule type" value="Genomic_DNA"/>
</dbReference>
<dbReference type="AlphaFoldDB" id="A0A9Q1UVV4"/>
<gene>
    <name evidence="1" type="ORF">ADU74_13260</name>
</gene>
<evidence type="ECO:0000313" key="2">
    <source>
        <dbReference type="Proteomes" id="UP000037540"/>
    </source>
</evidence>